<dbReference type="InterPro" id="IPR039463">
    <property type="entry name" value="Sip3/Lam1_BAR"/>
</dbReference>
<accession>A0A8H3EBI1</accession>
<evidence type="ECO:0000256" key="5">
    <source>
        <dbReference type="SAM" id="MobiDB-lite"/>
    </source>
</evidence>
<dbReference type="Gene3D" id="2.30.29.30">
    <property type="entry name" value="Pleckstrin-homology domain (PH domain)/Phosphotyrosine-binding domain (PTB)"/>
    <property type="match status" value="1"/>
</dbReference>
<feature type="domain" description="PH" evidence="6">
    <location>
        <begin position="309"/>
        <end position="410"/>
    </location>
</feature>
<dbReference type="InterPro" id="IPR042067">
    <property type="entry name" value="Sip3_PH"/>
</dbReference>
<dbReference type="Pfam" id="PF16016">
    <property type="entry name" value="VASt"/>
    <property type="match status" value="1"/>
</dbReference>
<gene>
    <name evidence="8" type="primary">SIP3</name>
    <name evidence="8" type="ORF">ALECFALPRED_002990</name>
</gene>
<dbReference type="PROSITE" id="PS51778">
    <property type="entry name" value="VAST"/>
    <property type="match status" value="1"/>
</dbReference>
<dbReference type="InterPro" id="IPR001849">
    <property type="entry name" value="PH_domain"/>
</dbReference>
<dbReference type="InterPro" id="IPR004148">
    <property type="entry name" value="BAR_dom"/>
</dbReference>
<keyword evidence="4" id="KW-0472">Membrane</keyword>
<evidence type="ECO:0000256" key="3">
    <source>
        <dbReference type="ARBA" id="ARBA00022989"/>
    </source>
</evidence>
<dbReference type="SUPFAM" id="SSF50729">
    <property type="entry name" value="PH domain-like"/>
    <property type="match status" value="1"/>
</dbReference>
<evidence type="ECO:0000256" key="1">
    <source>
        <dbReference type="ARBA" id="ARBA00004370"/>
    </source>
</evidence>
<proteinExistence type="predicted"/>
<keyword evidence="2" id="KW-0812">Transmembrane</keyword>
<dbReference type="CDD" id="cd07609">
    <property type="entry name" value="BAR_SIP3_fungi"/>
    <property type="match status" value="1"/>
</dbReference>
<comment type="subcellular location">
    <subcellularLocation>
        <location evidence="1">Membrane</location>
    </subcellularLocation>
</comment>
<evidence type="ECO:0000256" key="4">
    <source>
        <dbReference type="ARBA" id="ARBA00023136"/>
    </source>
</evidence>
<dbReference type="EMBL" id="CAJPDR010000002">
    <property type="protein sequence ID" value="CAF9903811.1"/>
    <property type="molecule type" value="Genomic_DNA"/>
</dbReference>
<feature type="region of interest" description="Disordered" evidence="5">
    <location>
        <begin position="547"/>
        <end position="590"/>
    </location>
</feature>
<dbReference type="PANTHER" id="PTHR14248">
    <property type="entry name" value="CYCLIN Y, ISOFORM A"/>
    <property type="match status" value="1"/>
</dbReference>
<dbReference type="GO" id="GO:0005737">
    <property type="term" value="C:cytoplasm"/>
    <property type="evidence" value="ECO:0007669"/>
    <property type="project" value="InterPro"/>
</dbReference>
<feature type="domain" description="VASt" evidence="7">
    <location>
        <begin position="955"/>
        <end position="1126"/>
    </location>
</feature>
<protein>
    <submittedName>
        <fullName evidence="8">SNF1-interacting protein</fullName>
    </submittedName>
</protein>
<feature type="compositionally biased region" description="Polar residues" evidence="5">
    <location>
        <begin position="665"/>
        <end position="674"/>
    </location>
</feature>
<dbReference type="InterPro" id="IPR027267">
    <property type="entry name" value="AH/BAR_dom_sf"/>
</dbReference>
<dbReference type="Proteomes" id="UP000664203">
    <property type="component" value="Unassembled WGS sequence"/>
</dbReference>
<keyword evidence="3" id="KW-1133">Transmembrane helix</keyword>
<comment type="caution">
    <text evidence="8">The sequence shown here is derived from an EMBL/GenBank/DDBJ whole genome shotgun (WGS) entry which is preliminary data.</text>
</comment>
<dbReference type="Gene3D" id="1.20.1270.60">
    <property type="entry name" value="Arfaptin homology (AH) domain/BAR domain"/>
    <property type="match status" value="1"/>
</dbReference>
<evidence type="ECO:0000313" key="8">
    <source>
        <dbReference type="EMBL" id="CAF9903811.1"/>
    </source>
</evidence>
<feature type="compositionally biased region" description="Polar residues" evidence="5">
    <location>
        <begin position="881"/>
        <end position="900"/>
    </location>
</feature>
<organism evidence="8 9">
    <name type="scientific">Alectoria fallacina</name>
    <dbReference type="NCBI Taxonomy" id="1903189"/>
    <lineage>
        <taxon>Eukaryota</taxon>
        <taxon>Fungi</taxon>
        <taxon>Dikarya</taxon>
        <taxon>Ascomycota</taxon>
        <taxon>Pezizomycotina</taxon>
        <taxon>Lecanoromycetes</taxon>
        <taxon>OSLEUM clade</taxon>
        <taxon>Lecanoromycetidae</taxon>
        <taxon>Lecanorales</taxon>
        <taxon>Lecanorineae</taxon>
        <taxon>Parmeliaceae</taxon>
        <taxon>Alectoria</taxon>
    </lineage>
</organism>
<dbReference type="Pfam" id="PF00169">
    <property type="entry name" value="PH"/>
    <property type="match status" value="1"/>
</dbReference>
<feature type="region of interest" description="Disordered" evidence="5">
    <location>
        <begin position="641"/>
        <end position="679"/>
    </location>
</feature>
<evidence type="ECO:0000259" key="7">
    <source>
        <dbReference type="PROSITE" id="PS51778"/>
    </source>
</evidence>
<dbReference type="SMART" id="SM00233">
    <property type="entry name" value="PH"/>
    <property type="match status" value="1"/>
</dbReference>
<feature type="compositionally biased region" description="Basic and acidic residues" evidence="5">
    <location>
        <begin position="641"/>
        <end position="653"/>
    </location>
</feature>
<name>A0A8H3EBI1_9LECA</name>
<dbReference type="InterPro" id="IPR031968">
    <property type="entry name" value="VASt"/>
</dbReference>
<keyword evidence="9" id="KW-1185">Reference proteome</keyword>
<evidence type="ECO:0000256" key="2">
    <source>
        <dbReference type="ARBA" id="ARBA00022692"/>
    </source>
</evidence>
<feature type="region of interest" description="Disordered" evidence="5">
    <location>
        <begin position="414"/>
        <end position="501"/>
    </location>
</feature>
<dbReference type="GO" id="GO:0016020">
    <property type="term" value="C:membrane"/>
    <property type="evidence" value="ECO:0007669"/>
    <property type="project" value="UniProtKB-SubCell"/>
</dbReference>
<reference evidence="8" key="1">
    <citation type="submission" date="2021-03" db="EMBL/GenBank/DDBJ databases">
        <authorList>
            <person name="Tagirdzhanova G."/>
        </authorList>
    </citation>
    <scope>NUCLEOTIDE SEQUENCE</scope>
</reference>
<feature type="region of interest" description="Disordered" evidence="5">
    <location>
        <begin position="878"/>
        <end position="911"/>
    </location>
</feature>
<dbReference type="SUPFAM" id="SSF103657">
    <property type="entry name" value="BAR/IMD domain-like"/>
    <property type="match status" value="1"/>
</dbReference>
<feature type="compositionally biased region" description="Polar residues" evidence="5">
    <location>
        <begin position="459"/>
        <end position="483"/>
    </location>
</feature>
<dbReference type="InterPro" id="IPR011993">
    <property type="entry name" value="PH-like_dom_sf"/>
</dbReference>
<dbReference type="Pfam" id="PF16746">
    <property type="entry name" value="BAR_3"/>
    <property type="match status" value="1"/>
</dbReference>
<sequence>MADIPTLVQVGRPITLTPVGLKEAALDSPTFRSAFTHFSEQVDLVEKWLEGYVRCTSKLSHELANFEPLVNGFLAQTTPPTHLSEAIIDHDYTLLAMQRYGQGAKETWMATIAALKKIQANMLEPMRTFLYNDLRSFRETRRNLHVTQKELDNLQSRYSGQAKSKEASSLREDAFQLHEARKAYLKASMDFSVTAPQLRMALDKMLVKVFANQWRDMRDPRQNISGSIGKWGSDIERVSGWSREMENGEKAFRRELQTARKQIEESAEAATRPSRELDDYAIGSASASAAIAPPTMNRQILGGRPRPVRSEKQGWLNLRTISGKPSRTIWLRRWFYVKNGIFGWLVQGSRSGGVEESERIGVLLCNVKPGNSDDRRYVFEVKTKDTTIIVQAETQIELIEWLSAFDVAKQKALEDPASTQSPGLGPRAQDPAFAISPPSAPEFAASVADSGMPQHMDDNTSAFGIDRSSTLPDHSANRSSFDVTSHRRSFAERDVDTSRDPASRIIQKLDLHRKPLGGDKLAGSLASPGHSGGGIASLIVASHTSMPVGPGALPTPPPPETISRKSSAQVPRMRDMPKSTLAPNTLANPPAPTNLSAAAVVVNGERGIGVGRTDASGGMPSGLMANIWGSTNWGHLNRLERGEIKSPQEKSTKLSDPPSPMARPSNPSTASGSPPHSAAVLGASDLALGSIELDKSTGISSVPPPLHRKTISLGGEGDEKNDVSPPEYPNYYPLQLKTQDAQFRLLFPNVRRDERVVLVFKATWSPNEQQEFPGRVFVTPKGIYFYSNHCGLTLITNIGLDSISEITAATGKECDFIFCHLKNNNNHTTSHNRITIKTFLEPLGLLQRRLNFLVRNRISHGIVIEEIMKALIKMEQDDPESSPSIDSWENVSINTPTDGDSTPKRNASHRDQRDLRVVIDRGLYGSSALQLDGAGDSVKAFKLPKQPIVYAPSGMDKLIVEKEFDVSPKALFHVMFGDKSVVWQLLYHERRARHIKQGPWSQLEHGHLRRDFEYQIEYLDTFRRVHQATVEDHQMVEVNNEHLLYIVSDRKTPWHLPYRDSFLLLTKVVITHRAKSKCKLAVYTKVEWTRPPPLTKGIVAEAALKDLELDALDLADVIADQVRNFTSAHGRTKKAIQIFGPVGLQTQVSLFAGNDAQLKAQLRRKMTRRTLTALAFESLGSLLESVATSAVQIVFDFVRWTWETIDANSLLLAVLATSILVNVIISSVVMSEWWRERKAGKFMTGLGIGPDLTMSKAIYLHELHESTALELGLQEVSSNICRDTYSSIMNLETNDHSQQLHSVRPLQTSAARRLQRSREHLGLQRHDLLVAMRVVNSIEREMLQAEWENWLLEENVKCIHLGAMLSHNTSESLAGKINDGQPFLNGESRRLEDIRAWQQRYCESCKRELESAVT</sequence>
<dbReference type="PROSITE" id="PS50003">
    <property type="entry name" value="PH_DOMAIN"/>
    <property type="match status" value="1"/>
</dbReference>
<dbReference type="FunFam" id="1.20.1270.60:FF:000079">
    <property type="entry name" value="Transcription factor SipA3"/>
    <property type="match status" value="1"/>
</dbReference>
<evidence type="ECO:0000313" key="9">
    <source>
        <dbReference type="Proteomes" id="UP000664203"/>
    </source>
</evidence>
<evidence type="ECO:0000259" key="6">
    <source>
        <dbReference type="PROSITE" id="PS50003"/>
    </source>
</evidence>
<dbReference type="OrthoDB" id="10070851at2759"/>
<dbReference type="FunFam" id="2.30.29.30:FF:000349">
    <property type="entry name" value="Transcription factor SipA3"/>
    <property type="match status" value="1"/>
</dbReference>
<dbReference type="CDD" id="cd13280">
    <property type="entry name" value="PH_SIP3"/>
    <property type="match status" value="1"/>
</dbReference>
<feature type="compositionally biased region" description="Basic and acidic residues" evidence="5">
    <location>
        <begin position="489"/>
        <end position="501"/>
    </location>
</feature>